<dbReference type="EMBL" id="JABEQG010000039">
    <property type="protein sequence ID" value="MBB2157707.1"/>
    <property type="molecule type" value="Genomic_DNA"/>
</dbReference>
<evidence type="ECO:0000256" key="1">
    <source>
        <dbReference type="SAM" id="MobiDB-lite"/>
    </source>
</evidence>
<reference evidence="2 3" key="1">
    <citation type="submission" date="2020-04" db="EMBL/GenBank/DDBJ databases">
        <title>Description of novel Gluconacetobacter.</title>
        <authorList>
            <person name="Sombolestani A."/>
        </authorList>
    </citation>
    <scope>NUCLEOTIDE SEQUENCE [LARGE SCALE GENOMIC DNA]</scope>
    <source>
        <strain evidence="2 3">LMG 7603</strain>
    </source>
</reference>
<gene>
    <name evidence="2" type="ORF">HLH33_15565</name>
</gene>
<dbReference type="InterPro" id="IPR011660">
    <property type="entry name" value="VapB-like"/>
</dbReference>
<name>A0A7W4NH97_GLUDI</name>
<dbReference type="Pfam" id="PF07704">
    <property type="entry name" value="PSK_trans_fac"/>
    <property type="match status" value="1"/>
</dbReference>
<protein>
    <submittedName>
        <fullName evidence="2">Type II toxin-antitoxin system VapB family antitoxin</fullName>
    </submittedName>
</protein>
<dbReference type="AlphaFoldDB" id="A0A7W4NH97"/>
<feature type="region of interest" description="Disordered" evidence="1">
    <location>
        <begin position="69"/>
        <end position="90"/>
    </location>
</feature>
<feature type="compositionally biased region" description="Acidic residues" evidence="1">
    <location>
        <begin position="81"/>
        <end position="90"/>
    </location>
</feature>
<organism evidence="2 3">
    <name type="scientific">Gluconacetobacter diazotrophicus</name>
    <name type="common">Acetobacter diazotrophicus</name>
    <dbReference type="NCBI Taxonomy" id="33996"/>
    <lineage>
        <taxon>Bacteria</taxon>
        <taxon>Pseudomonadati</taxon>
        <taxon>Pseudomonadota</taxon>
        <taxon>Alphaproteobacteria</taxon>
        <taxon>Acetobacterales</taxon>
        <taxon>Acetobacteraceae</taxon>
        <taxon>Gluconacetobacter</taxon>
    </lineage>
</organism>
<sequence>MSLGSSTHLNIKNDEAHRLAAELARLTGERLTSTVTTALRERLDREQRRHGGRDVPARLMVIGRRYAELPDGPHTNPDAIIDYDENGVPR</sequence>
<proteinExistence type="predicted"/>
<evidence type="ECO:0000313" key="3">
    <source>
        <dbReference type="Proteomes" id="UP000550787"/>
    </source>
</evidence>
<accession>A0A7W4NH97</accession>
<evidence type="ECO:0000313" key="2">
    <source>
        <dbReference type="EMBL" id="MBB2157707.1"/>
    </source>
</evidence>
<comment type="caution">
    <text evidence="2">The sequence shown here is derived from an EMBL/GenBank/DDBJ whole genome shotgun (WGS) entry which is preliminary data.</text>
</comment>
<dbReference type="Proteomes" id="UP000550787">
    <property type="component" value="Unassembled WGS sequence"/>
</dbReference>